<sequence>MSIKNKRPRKTNLTRGRIRTYPAARSRKKDNFNYLLLYLIMIINLVNKKIKSKSCQNPDFRRLLAVNQKKE</sequence>
<reference evidence="1 2" key="1">
    <citation type="submission" date="2010-02" db="EMBL/GenBank/DDBJ databases">
        <authorList>
            <person name="Weinstock G."/>
            <person name="Sodergren E."/>
            <person name="Clifton S."/>
            <person name="Fulton L."/>
            <person name="Fulton B."/>
            <person name="Courtney L."/>
            <person name="Fronick C."/>
            <person name="Harrison M."/>
            <person name="Strong C."/>
            <person name="Farmer C."/>
            <person name="Delahaunty K."/>
            <person name="Markovic C."/>
            <person name="Hall O."/>
            <person name="Minx P."/>
            <person name="Tomlinson C."/>
            <person name="Mitreva M."/>
            <person name="Nelson J."/>
            <person name="Hou S."/>
            <person name="Wollam A."/>
            <person name="Pepin K.H."/>
            <person name="Johnson M."/>
            <person name="Bhonagiri V."/>
            <person name="Zhang X."/>
            <person name="Suruliraj S."/>
            <person name="Warren W."/>
            <person name="Chinwalla A."/>
            <person name="Mardis E.R."/>
            <person name="Wilson R.K."/>
        </authorList>
    </citation>
    <scope>NUCLEOTIDE SEQUENCE [LARGE SCALE GENOMIC DNA]</scope>
    <source>
        <strain evidence="1 2">ATCC 29315</strain>
    </source>
</reference>
<proteinExistence type="predicted"/>
<comment type="caution">
    <text evidence="1">The sequence shown here is derived from an EMBL/GenBank/DDBJ whole genome shotgun (WGS) entry which is preliminary data.</text>
</comment>
<organism evidence="1 2">
    <name type="scientific">Neisseria elongata subsp. glycolytica ATCC 29315</name>
    <dbReference type="NCBI Taxonomy" id="546263"/>
    <lineage>
        <taxon>Bacteria</taxon>
        <taxon>Pseudomonadati</taxon>
        <taxon>Pseudomonadota</taxon>
        <taxon>Betaproteobacteria</taxon>
        <taxon>Neisseriales</taxon>
        <taxon>Neisseriaceae</taxon>
        <taxon>Neisseria</taxon>
    </lineage>
</organism>
<dbReference type="EMBL" id="ADBF01000254">
    <property type="protein sequence ID" value="EFE48424.1"/>
    <property type="molecule type" value="Genomic_DNA"/>
</dbReference>
<accession>D4DUI6</accession>
<dbReference type="Proteomes" id="UP000005536">
    <property type="component" value="Unassembled WGS sequence"/>
</dbReference>
<dbReference type="AlphaFoldDB" id="D4DUI6"/>
<protein>
    <submittedName>
        <fullName evidence="1">Uncharacterized protein</fullName>
    </submittedName>
</protein>
<evidence type="ECO:0000313" key="2">
    <source>
        <dbReference type="Proteomes" id="UP000005536"/>
    </source>
</evidence>
<evidence type="ECO:0000313" key="1">
    <source>
        <dbReference type="EMBL" id="EFE48424.1"/>
    </source>
</evidence>
<name>D4DUI6_NEIEG</name>
<gene>
    <name evidence="1" type="ORF">NEIELOOT_02781</name>
</gene>